<dbReference type="EMBL" id="NRSD01000016">
    <property type="protein sequence ID" value="MBK1645876.1"/>
    <property type="molecule type" value="Genomic_DNA"/>
</dbReference>
<dbReference type="Proteomes" id="UP001138802">
    <property type="component" value="Unassembled WGS sequence"/>
</dbReference>
<organism evidence="1 2">
    <name type="scientific">Thiocapsa imhoffii</name>
    <dbReference type="NCBI Taxonomy" id="382777"/>
    <lineage>
        <taxon>Bacteria</taxon>
        <taxon>Pseudomonadati</taxon>
        <taxon>Pseudomonadota</taxon>
        <taxon>Gammaproteobacteria</taxon>
        <taxon>Chromatiales</taxon>
        <taxon>Chromatiaceae</taxon>
        <taxon>Thiocapsa</taxon>
    </lineage>
</organism>
<accession>A0A9X1BAA1</accession>
<name>A0A9X1BAA1_9GAMM</name>
<keyword evidence="2" id="KW-1185">Reference proteome</keyword>
<protein>
    <submittedName>
        <fullName evidence="1">Uncharacterized protein</fullName>
    </submittedName>
</protein>
<sequence length="67" mass="7034">MTRLLSAVLEIDVLALHSLDRRSPPPLSGISADAVRDLDTADAAETMIKAHSIIGGASSGMVARHVR</sequence>
<dbReference type="AlphaFoldDB" id="A0A9X1BAA1"/>
<evidence type="ECO:0000313" key="1">
    <source>
        <dbReference type="EMBL" id="MBK1645876.1"/>
    </source>
</evidence>
<evidence type="ECO:0000313" key="2">
    <source>
        <dbReference type="Proteomes" id="UP001138802"/>
    </source>
</evidence>
<gene>
    <name evidence="1" type="ORF">CKO25_14715</name>
</gene>
<reference evidence="1 2" key="1">
    <citation type="journal article" date="2020" name="Microorganisms">
        <title>Osmotic Adaptation and Compatible Solute Biosynthesis of Phototrophic Bacteria as Revealed from Genome Analyses.</title>
        <authorList>
            <person name="Imhoff J.F."/>
            <person name="Rahn T."/>
            <person name="Kunzel S."/>
            <person name="Keller A."/>
            <person name="Neulinger S.C."/>
        </authorList>
    </citation>
    <scope>NUCLEOTIDE SEQUENCE [LARGE SCALE GENOMIC DNA]</scope>
    <source>
        <strain evidence="1 2">DSM 21303</strain>
    </source>
</reference>
<comment type="caution">
    <text evidence="1">The sequence shown here is derived from an EMBL/GenBank/DDBJ whole genome shotgun (WGS) entry which is preliminary data.</text>
</comment>
<proteinExistence type="predicted"/>